<evidence type="ECO:0000313" key="4">
    <source>
        <dbReference type="EMBL" id="KAK7056155.1"/>
    </source>
</evidence>
<keyword evidence="1" id="KW-0479">Metal-binding</keyword>
<keyword evidence="1" id="KW-0863">Zinc-finger</keyword>
<feature type="compositionally biased region" description="Low complexity" evidence="2">
    <location>
        <begin position="198"/>
        <end position="228"/>
    </location>
</feature>
<dbReference type="InterPro" id="IPR013087">
    <property type="entry name" value="Znf_C2H2_type"/>
</dbReference>
<comment type="caution">
    <text evidence="4">The sequence shown here is derived from an EMBL/GenBank/DDBJ whole genome shotgun (WGS) entry which is preliminary data.</text>
</comment>
<protein>
    <recommendedName>
        <fullName evidence="3">C2H2-type domain-containing protein</fullName>
    </recommendedName>
</protein>
<name>A0AAW0DY96_9AGAR</name>
<dbReference type="PROSITE" id="PS50157">
    <property type="entry name" value="ZINC_FINGER_C2H2_2"/>
    <property type="match status" value="1"/>
</dbReference>
<feature type="compositionally biased region" description="Basic residues" evidence="2">
    <location>
        <begin position="229"/>
        <end position="241"/>
    </location>
</feature>
<keyword evidence="1" id="KW-0862">Zinc</keyword>
<dbReference type="EMBL" id="JAWWNJ010000005">
    <property type="protein sequence ID" value="KAK7056155.1"/>
    <property type="molecule type" value="Genomic_DNA"/>
</dbReference>
<organism evidence="4 5">
    <name type="scientific">Favolaschia claudopus</name>
    <dbReference type="NCBI Taxonomy" id="2862362"/>
    <lineage>
        <taxon>Eukaryota</taxon>
        <taxon>Fungi</taxon>
        <taxon>Dikarya</taxon>
        <taxon>Basidiomycota</taxon>
        <taxon>Agaricomycotina</taxon>
        <taxon>Agaricomycetes</taxon>
        <taxon>Agaricomycetidae</taxon>
        <taxon>Agaricales</taxon>
        <taxon>Marasmiineae</taxon>
        <taxon>Mycenaceae</taxon>
        <taxon>Favolaschia</taxon>
    </lineage>
</organism>
<evidence type="ECO:0000256" key="2">
    <source>
        <dbReference type="SAM" id="MobiDB-lite"/>
    </source>
</evidence>
<dbReference type="AlphaFoldDB" id="A0AAW0DY96"/>
<evidence type="ECO:0000259" key="3">
    <source>
        <dbReference type="PROSITE" id="PS50157"/>
    </source>
</evidence>
<dbReference type="GO" id="GO:0008270">
    <property type="term" value="F:zinc ion binding"/>
    <property type="evidence" value="ECO:0007669"/>
    <property type="project" value="UniProtKB-KW"/>
</dbReference>
<sequence length="342" mass="37111">MAPQNENMLGKAFPVSQNDLRLRYKTCFPDSFENRVAGDANAVDIDDQRGTETMRGCDDILATPIDTPLSRLEHPFLTHQNAQLTQNEAEGEVNAFCTGIDITTSPAFDAFCMELDAYLTEQSASVPVLPTPGVEAPPMPSIDEDTFAQVLNAVNPLKFPLPPHLVSDQGLTNENITSSHHTPSSFAFQPGSRVSFYPDSPSSSTLTTPSPTSDSPAANQLPPSSGPIRSRRREKPHKWGKRAISTCPAAHKLPTEELQQRVATARARRTRAMTSAAGLNLVACQWGGQCGELMLENAVERHIFLEHLNVFVRCGSCGKAFARAATLRAHLVGIQEVLGIVP</sequence>
<dbReference type="Proteomes" id="UP001362999">
    <property type="component" value="Unassembled WGS sequence"/>
</dbReference>
<gene>
    <name evidence="4" type="ORF">R3P38DRAFT_2761273</name>
</gene>
<evidence type="ECO:0000256" key="1">
    <source>
        <dbReference type="PROSITE-ProRule" id="PRU00042"/>
    </source>
</evidence>
<evidence type="ECO:0000313" key="5">
    <source>
        <dbReference type="Proteomes" id="UP001362999"/>
    </source>
</evidence>
<proteinExistence type="predicted"/>
<feature type="region of interest" description="Disordered" evidence="2">
    <location>
        <begin position="170"/>
        <end position="243"/>
    </location>
</feature>
<feature type="compositionally biased region" description="Polar residues" evidence="2">
    <location>
        <begin position="170"/>
        <end position="187"/>
    </location>
</feature>
<reference evidence="4 5" key="1">
    <citation type="journal article" date="2024" name="J Genomics">
        <title>Draft genome sequencing and assembly of Favolaschia claudopus CIRM-BRFM 2984 isolated from oak limbs.</title>
        <authorList>
            <person name="Navarro D."/>
            <person name="Drula E."/>
            <person name="Chaduli D."/>
            <person name="Cazenave R."/>
            <person name="Ahrendt S."/>
            <person name="Wang J."/>
            <person name="Lipzen A."/>
            <person name="Daum C."/>
            <person name="Barry K."/>
            <person name="Grigoriev I.V."/>
            <person name="Favel A."/>
            <person name="Rosso M.N."/>
            <person name="Martin F."/>
        </authorList>
    </citation>
    <scope>NUCLEOTIDE SEQUENCE [LARGE SCALE GENOMIC DNA]</scope>
    <source>
        <strain evidence="4 5">CIRM-BRFM 2984</strain>
    </source>
</reference>
<feature type="domain" description="C2H2-type" evidence="3">
    <location>
        <begin position="312"/>
        <end position="330"/>
    </location>
</feature>
<accession>A0AAW0DY96</accession>
<keyword evidence="5" id="KW-1185">Reference proteome</keyword>